<evidence type="ECO:0000256" key="2">
    <source>
        <dbReference type="ARBA" id="ARBA00022598"/>
    </source>
</evidence>
<evidence type="ECO:0000313" key="10">
    <source>
        <dbReference type="EMBL" id="NWF46687.1"/>
    </source>
</evidence>
<dbReference type="AlphaFoldDB" id="A0A7Y8GXK7"/>
<comment type="similarity">
    <text evidence="6 7">Belongs to the glutamine synthetase family.</text>
</comment>
<evidence type="ECO:0000256" key="3">
    <source>
        <dbReference type="ARBA" id="ARBA00022741"/>
    </source>
</evidence>
<dbReference type="InterPro" id="IPR008147">
    <property type="entry name" value="Gln_synt_N"/>
</dbReference>
<dbReference type="PANTHER" id="PTHR43785">
    <property type="entry name" value="GAMMA-GLUTAMYLPUTRESCINE SYNTHETASE"/>
    <property type="match status" value="1"/>
</dbReference>
<dbReference type="GO" id="GO:0006542">
    <property type="term" value="P:glutamine biosynthetic process"/>
    <property type="evidence" value="ECO:0007669"/>
    <property type="project" value="InterPro"/>
</dbReference>
<dbReference type="Gene3D" id="3.30.590.10">
    <property type="entry name" value="Glutamine synthetase/guanido kinase, catalytic domain"/>
    <property type="match status" value="1"/>
</dbReference>
<protein>
    <submittedName>
        <fullName evidence="10">Type III glutamate--ammonia ligase</fullName>
    </submittedName>
</protein>
<dbReference type="SUPFAM" id="SSF55931">
    <property type="entry name" value="Glutamine synthetase/guanido kinase"/>
    <property type="match status" value="1"/>
</dbReference>
<gene>
    <name evidence="10" type="ORF">F3K02_15720</name>
</gene>
<accession>A0A7Y8GXK7</accession>
<evidence type="ECO:0000259" key="9">
    <source>
        <dbReference type="PROSITE" id="PS51987"/>
    </source>
</evidence>
<dbReference type="Proteomes" id="UP000545507">
    <property type="component" value="Unassembled WGS sequence"/>
</dbReference>
<dbReference type="GO" id="GO:0004356">
    <property type="term" value="F:glutamine synthetase activity"/>
    <property type="evidence" value="ECO:0007669"/>
    <property type="project" value="InterPro"/>
</dbReference>
<dbReference type="PROSITE" id="PS51987">
    <property type="entry name" value="GS_CATALYTIC"/>
    <property type="match status" value="1"/>
</dbReference>
<dbReference type="PANTHER" id="PTHR43785:SF12">
    <property type="entry name" value="TYPE-1 GLUTAMINE SYNTHETASE 2"/>
    <property type="match status" value="1"/>
</dbReference>
<dbReference type="InterPro" id="IPR008146">
    <property type="entry name" value="Gln_synth_cat_dom"/>
</dbReference>
<organism evidence="10 11">
    <name type="scientific">Hydrogenophaga aromaticivorans</name>
    <dbReference type="NCBI Taxonomy" id="2610898"/>
    <lineage>
        <taxon>Bacteria</taxon>
        <taxon>Pseudomonadati</taxon>
        <taxon>Pseudomonadota</taxon>
        <taxon>Betaproteobacteria</taxon>
        <taxon>Burkholderiales</taxon>
        <taxon>Comamonadaceae</taxon>
        <taxon>Hydrogenophaga</taxon>
    </lineage>
</organism>
<keyword evidence="3" id="KW-0547">Nucleotide-binding</keyword>
<dbReference type="SMART" id="SM01230">
    <property type="entry name" value="Gln-synt_C"/>
    <property type="match status" value="1"/>
</dbReference>
<evidence type="ECO:0000313" key="11">
    <source>
        <dbReference type="Proteomes" id="UP000545507"/>
    </source>
</evidence>
<evidence type="ECO:0000256" key="4">
    <source>
        <dbReference type="ARBA" id="ARBA00022840"/>
    </source>
</evidence>
<name>A0A7Y8GXK7_9BURK</name>
<keyword evidence="11" id="KW-1185">Reference proteome</keyword>
<dbReference type="GO" id="GO:0005524">
    <property type="term" value="F:ATP binding"/>
    <property type="evidence" value="ECO:0007669"/>
    <property type="project" value="UniProtKB-KW"/>
</dbReference>
<dbReference type="PROSITE" id="PS51986">
    <property type="entry name" value="GS_BETA_GRASP"/>
    <property type="match status" value="1"/>
</dbReference>
<dbReference type="InterPro" id="IPR036651">
    <property type="entry name" value="Gln_synt_N_sf"/>
</dbReference>
<keyword evidence="2 10" id="KW-0436">Ligase</keyword>
<dbReference type="Gene3D" id="3.10.20.70">
    <property type="entry name" value="Glutamine synthetase, N-terminal domain"/>
    <property type="match status" value="1"/>
</dbReference>
<dbReference type="InterPro" id="IPR014746">
    <property type="entry name" value="Gln_synth/guanido_kin_cat_dom"/>
</dbReference>
<comment type="cofactor">
    <cofactor evidence="1">
        <name>Mg(2+)</name>
        <dbReference type="ChEBI" id="CHEBI:18420"/>
    </cofactor>
</comment>
<dbReference type="InterPro" id="IPR027303">
    <property type="entry name" value="Gln_synth_gly_rich_site"/>
</dbReference>
<evidence type="ECO:0000256" key="5">
    <source>
        <dbReference type="ARBA" id="ARBA00022842"/>
    </source>
</evidence>
<proteinExistence type="inferred from homology"/>
<comment type="caution">
    <text evidence="10">The sequence shown here is derived from an EMBL/GenBank/DDBJ whole genome shotgun (WGS) entry which is preliminary data.</text>
</comment>
<sequence>MGALRAQGIHSILTTFTDLHGVPKGKLVPLEALPDAVATGAGFAGPSIWGTGLPRMGARGEYFGRVVPESLRPLPFMPGVAHAVCDGFAGGEPLDTCSRQLLKHQLNRLRERGWTFHVGIEPEFFLMKQDPQGRWGVADAQDQLDKPSYDLKAIHRNFGFLDDMRRHLSALGFELQQMDHEDAIGQYEINYRHDEALAAADRYQLFKLTAHAVAQQHGATFSCMPKPLAGAPGSGLHFHVSLTDAQGRPVMADPAGALGLSTAGHQFAAGLIHHADALAALCAPTVNSYKRLASSASASGTTWSPVWKTVGDNNRTCLVRTVAGRIEWRLPDPSCNVYAALAATLAAGLDGIDRELPAPDACDEDLYQRQASGQPMPPHLPRDLHDALAALRSDAILCDDIGTAFCEQFLKLKQAEWDAYAQQVSDWELKSYADGF</sequence>
<keyword evidence="4" id="KW-0067">ATP-binding</keyword>
<evidence type="ECO:0000256" key="7">
    <source>
        <dbReference type="RuleBase" id="RU000384"/>
    </source>
</evidence>
<evidence type="ECO:0000256" key="6">
    <source>
        <dbReference type="PROSITE-ProRule" id="PRU01330"/>
    </source>
</evidence>
<feature type="domain" description="GS catalytic" evidence="9">
    <location>
        <begin position="98"/>
        <end position="436"/>
    </location>
</feature>
<keyword evidence="5" id="KW-0460">Magnesium</keyword>
<dbReference type="PROSITE" id="PS00181">
    <property type="entry name" value="GLNA_ATP"/>
    <property type="match status" value="1"/>
</dbReference>
<evidence type="ECO:0000256" key="1">
    <source>
        <dbReference type="ARBA" id="ARBA00001946"/>
    </source>
</evidence>
<dbReference type="SUPFAM" id="SSF54368">
    <property type="entry name" value="Glutamine synthetase, N-terminal domain"/>
    <property type="match status" value="1"/>
</dbReference>
<reference evidence="10 11" key="1">
    <citation type="submission" date="2019-09" db="EMBL/GenBank/DDBJ databases">
        <title>Hydrogenophaga aromatica sp. nov., isolated from a para-xylene-degrading enrichment culture.</title>
        <authorList>
            <person name="Tancsics A."/>
            <person name="Banerjee S."/>
        </authorList>
    </citation>
    <scope>NUCLEOTIDE SEQUENCE [LARGE SCALE GENOMIC DNA]</scope>
    <source>
        <strain evidence="10 11">D2P1</strain>
    </source>
</reference>
<feature type="domain" description="GS beta-grasp" evidence="8">
    <location>
        <begin position="7"/>
        <end position="92"/>
    </location>
</feature>
<dbReference type="Pfam" id="PF00120">
    <property type="entry name" value="Gln-synt_C"/>
    <property type="match status" value="1"/>
</dbReference>
<dbReference type="EMBL" id="VYGV01000015">
    <property type="protein sequence ID" value="NWF46687.1"/>
    <property type="molecule type" value="Genomic_DNA"/>
</dbReference>
<evidence type="ECO:0000259" key="8">
    <source>
        <dbReference type="PROSITE" id="PS51986"/>
    </source>
</evidence>